<keyword evidence="9" id="KW-1185">Reference proteome</keyword>
<dbReference type="InterPro" id="IPR014762">
    <property type="entry name" value="DNA_mismatch_repair_CS"/>
</dbReference>
<evidence type="ECO:0000256" key="5">
    <source>
        <dbReference type="HAMAP-Rule" id="MF_00149"/>
    </source>
</evidence>
<dbReference type="Pfam" id="PF01119">
    <property type="entry name" value="DNA_mis_repair"/>
    <property type="match status" value="1"/>
</dbReference>
<evidence type="ECO:0000313" key="8">
    <source>
        <dbReference type="EMBL" id="MFC4723546.1"/>
    </source>
</evidence>
<keyword evidence="8" id="KW-0255">Endonuclease</keyword>
<dbReference type="RefSeq" id="WP_387965029.1">
    <property type="nucleotide sequence ID" value="NZ_JBHSGP010000014.1"/>
</dbReference>
<dbReference type="SUPFAM" id="SSF118116">
    <property type="entry name" value="DNA mismatch repair protein MutL"/>
    <property type="match status" value="1"/>
</dbReference>
<dbReference type="HAMAP" id="MF_00149">
    <property type="entry name" value="DNA_mis_repair"/>
    <property type="match status" value="1"/>
</dbReference>
<dbReference type="InterPro" id="IPR036890">
    <property type="entry name" value="HATPase_C_sf"/>
</dbReference>
<dbReference type="InterPro" id="IPR014790">
    <property type="entry name" value="MutL_C"/>
</dbReference>
<evidence type="ECO:0000256" key="1">
    <source>
        <dbReference type="ARBA" id="ARBA00006082"/>
    </source>
</evidence>
<dbReference type="InterPro" id="IPR037198">
    <property type="entry name" value="MutL_C_sf"/>
</dbReference>
<name>A0ABV9N6P7_9FLAO</name>
<evidence type="ECO:0000256" key="3">
    <source>
        <dbReference type="ARBA" id="ARBA00022763"/>
    </source>
</evidence>
<dbReference type="Gene3D" id="3.30.230.10">
    <property type="match status" value="1"/>
</dbReference>
<evidence type="ECO:0000313" key="9">
    <source>
        <dbReference type="Proteomes" id="UP001595953"/>
    </source>
</evidence>
<keyword evidence="8" id="KW-0540">Nuclease</keyword>
<protein>
    <recommendedName>
        <fullName evidence="2 5">DNA mismatch repair protein MutL</fullName>
    </recommendedName>
</protein>
<feature type="domain" description="DNA mismatch repair protein S5" evidence="7">
    <location>
        <begin position="209"/>
        <end position="327"/>
    </location>
</feature>
<dbReference type="CDD" id="cd00782">
    <property type="entry name" value="MutL_Trans"/>
    <property type="match status" value="1"/>
</dbReference>
<dbReference type="SUPFAM" id="SSF55874">
    <property type="entry name" value="ATPase domain of HSP90 chaperone/DNA topoisomerase II/histidine kinase"/>
    <property type="match status" value="1"/>
</dbReference>
<dbReference type="CDD" id="cd16926">
    <property type="entry name" value="HATPase_MutL-MLH-PMS-like"/>
    <property type="match status" value="1"/>
</dbReference>
<dbReference type="PANTHER" id="PTHR10073">
    <property type="entry name" value="DNA MISMATCH REPAIR PROTEIN MLH, PMS, MUTL"/>
    <property type="match status" value="1"/>
</dbReference>
<evidence type="ECO:0000259" key="6">
    <source>
        <dbReference type="SMART" id="SM00853"/>
    </source>
</evidence>
<gene>
    <name evidence="5 8" type="primary">mutL</name>
    <name evidence="8" type="ORF">ACFO5O_14515</name>
</gene>
<dbReference type="InterPro" id="IPR038973">
    <property type="entry name" value="MutL/Mlh/Pms-like"/>
</dbReference>
<comment type="function">
    <text evidence="5">This protein is involved in the repair of mismatches in DNA. It is required for dam-dependent methyl-directed DNA mismatch repair. May act as a 'molecular matchmaker', a protein that promotes the formation of a stable complex between two or more DNA-binding proteins in an ATP-dependent manner without itself being part of a final effector complex.</text>
</comment>
<dbReference type="SUPFAM" id="SSF54211">
    <property type="entry name" value="Ribosomal protein S5 domain 2-like"/>
    <property type="match status" value="1"/>
</dbReference>
<feature type="domain" description="MutL C-terminal dimerisation" evidence="6">
    <location>
        <begin position="433"/>
        <end position="575"/>
    </location>
</feature>
<evidence type="ECO:0000256" key="4">
    <source>
        <dbReference type="ARBA" id="ARBA00023204"/>
    </source>
</evidence>
<dbReference type="InterPro" id="IPR020667">
    <property type="entry name" value="DNA_mismatch_repair_MutL"/>
</dbReference>
<dbReference type="Gene3D" id="3.30.1370.100">
    <property type="entry name" value="MutL, C-terminal domain, regulatory subdomain"/>
    <property type="match status" value="1"/>
</dbReference>
<keyword evidence="8" id="KW-0378">Hydrolase</keyword>
<evidence type="ECO:0000256" key="2">
    <source>
        <dbReference type="ARBA" id="ARBA00021975"/>
    </source>
</evidence>
<keyword evidence="4 5" id="KW-0234">DNA repair</keyword>
<dbReference type="Gene3D" id="3.30.1540.20">
    <property type="entry name" value="MutL, C-terminal domain, dimerisation subdomain"/>
    <property type="match status" value="1"/>
</dbReference>
<dbReference type="InterPro" id="IPR002099">
    <property type="entry name" value="MutL/Mlh/PMS"/>
</dbReference>
<dbReference type="InterPro" id="IPR014721">
    <property type="entry name" value="Ribsml_uS5_D2-typ_fold_subgr"/>
</dbReference>
<dbReference type="InterPro" id="IPR020568">
    <property type="entry name" value="Ribosomal_Su5_D2-typ_SF"/>
</dbReference>
<dbReference type="GO" id="GO:0004519">
    <property type="term" value="F:endonuclease activity"/>
    <property type="evidence" value="ECO:0007669"/>
    <property type="project" value="UniProtKB-KW"/>
</dbReference>
<dbReference type="EMBL" id="JBHSGP010000014">
    <property type="protein sequence ID" value="MFC4723546.1"/>
    <property type="molecule type" value="Genomic_DNA"/>
</dbReference>
<dbReference type="SMART" id="SM01340">
    <property type="entry name" value="DNA_mis_repair"/>
    <property type="match status" value="1"/>
</dbReference>
<comment type="caution">
    <text evidence="8">The sequence shown here is derived from an EMBL/GenBank/DDBJ whole genome shotgun (WGS) entry which is preliminary data.</text>
</comment>
<dbReference type="SMART" id="SM00853">
    <property type="entry name" value="MutL_C"/>
    <property type="match status" value="1"/>
</dbReference>
<keyword evidence="3 5" id="KW-0227">DNA damage</keyword>
<dbReference type="Pfam" id="PF13589">
    <property type="entry name" value="HATPase_c_3"/>
    <property type="match status" value="1"/>
</dbReference>
<dbReference type="InterPro" id="IPR042120">
    <property type="entry name" value="MutL_C_dimsub"/>
</dbReference>
<dbReference type="PANTHER" id="PTHR10073:SF12">
    <property type="entry name" value="DNA MISMATCH REPAIR PROTEIN MLH1"/>
    <property type="match status" value="1"/>
</dbReference>
<sequence>MADIIQLLPDHVANQIAAGEVVQRPASVVKELLENAIDAGASQIKLIIKDAGKTLIQVIDDGKGMSATDARLSFERHATSKIRTAEDLFSLHTKGFRGEALASIAAIAHVELKTKQEQDELGTQITIEGSELVSQEPTVTPKGTTIAVKNLFFNIPARRNFLKSNTVELRHIIDEFHRVALVHHSLAFIMYHNGSELFNLPTSNFRQRIVNVFGGKTNEKLVPVNEATEVLKISGFVGKPEFAKKSKTEQFFFVNDRFIKSAYLNHAINSAFEGLVKDGSHPSYFLNLQVDPKSIDINIHPTKTEIKFDDEHTLYAILRSSVKHSLGQFNIAPVLDFESDANLETPYAFKNKAAAMPRVEVDRSFNPFYDEQVSRGSSTHYKKEPAVQWESLYVGLESKGTRANQNFSELQFESDNEMQSMFDDDASETTSRSTYQFQNKYIISAIKSGMLVIDQNRAHQRILYEGLLKSMTVKEATSQQLLFPLELHFSITETNILEQLKEDLEHTGFIFSEFTEDKISITGVPVNVPHSEVSIILEQLISDVEQEVPDSNFSAVDLLAKSMAKSLAIKSGQSLTFTEQEHLVNSLFACKEPNVSPTNRIAFITMGVEELDKKFM</sequence>
<dbReference type="Proteomes" id="UP001595953">
    <property type="component" value="Unassembled WGS sequence"/>
</dbReference>
<proteinExistence type="inferred from homology"/>
<reference evidence="9" key="1">
    <citation type="journal article" date="2019" name="Int. J. Syst. Evol. Microbiol.">
        <title>The Global Catalogue of Microorganisms (GCM) 10K type strain sequencing project: providing services to taxonomists for standard genome sequencing and annotation.</title>
        <authorList>
            <consortium name="The Broad Institute Genomics Platform"/>
            <consortium name="The Broad Institute Genome Sequencing Center for Infectious Disease"/>
            <person name="Wu L."/>
            <person name="Ma J."/>
        </authorList>
    </citation>
    <scope>NUCLEOTIDE SEQUENCE [LARGE SCALE GENOMIC DNA]</scope>
    <source>
        <strain evidence="9">CCUG 63682</strain>
    </source>
</reference>
<evidence type="ECO:0000259" key="7">
    <source>
        <dbReference type="SMART" id="SM01340"/>
    </source>
</evidence>
<dbReference type="InterPro" id="IPR013507">
    <property type="entry name" value="DNA_mismatch_S5_2-like"/>
</dbReference>
<organism evidence="8 9">
    <name type="scientific">Geojedonia litorea</name>
    <dbReference type="NCBI Taxonomy" id="1268269"/>
    <lineage>
        <taxon>Bacteria</taxon>
        <taxon>Pseudomonadati</taxon>
        <taxon>Bacteroidota</taxon>
        <taxon>Flavobacteriia</taxon>
        <taxon>Flavobacteriales</taxon>
        <taxon>Flavobacteriaceae</taxon>
        <taxon>Geojedonia</taxon>
    </lineage>
</organism>
<dbReference type="Pfam" id="PF08676">
    <property type="entry name" value="MutL_C"/>
    <property type="match status" value="1"/>
</dbReference>
<dbReference type="NCBIfam" id="TIGR00585">
    <property type="entry name" value="mutl"/>
    <property type="match status" value="1"/>
</dbReference>
<dbReference type="InterPro" id="IPR042121">
    <property type="entry name" value="MutL_C_regsub"/>
</dbReference>
<comment type="similarity">
    <text evidence="1 5">Belongs to the DNA mismatch repair MutL/HexB family.</text>
</comment>
<accession>A0ABV9N6P7</accession>
<dbReference type="PROSITE" id="PS00058">
    <property type="entry name" value="DNA_MISMATCH_REPAIR_1"/>
    <property type="match status" value="1"/>
</dbReference>
<dbReference type="Gene3D" id="3.30.565.10">
    <property type="entry name" value="Histidine kinase-like ATPase, C-terminal domain"/>
    <property type="match status" value="1"/>
</dbReference>